<accession>A0A7W7ENE6</accession>
<dbReference type="PANTHER" id="PTHR10963">
    <property type="entry name" value="GLYCOSYL HYDROLASE-RELATED"/>
    <property type="match status" value="1"/>
</dbReference>
<feature type="active site" description="Nucleophile" evidence="5">
    <location>
        <position position="134"/>
    </location>
</feature>
<dbReference type="RefSeq" id="WP_028754989.1">
    <property type="nucleotide sequence ID" value="NZ_JACIIG010000026.1"/>
</dbReference>
<dbReference type="OrthoDB" id="9809583at2"/>
<dbReference type="PROSITE" id="PS01034">
    <property type="entry name" value="GH16_1"/>
    <property type="match status" value="1"/>
</dbReference>
<dbReference type="GO" id="GO:0005975">
    <property type="term" value="P:carbohydrate metabolic process"/>
    <property type="evidence" value="ECO:0007669"/>
    <property type="project" value="InterPro"/>
</dbReference>
<dbReference type="InterPro" id="IPR000757">
    <property type="entry name" value="Beta-glucanase-like"/>
</dbReference>
<dbReference type="PROSITE" id="PS51762">
    <property type="entry name" value="GH16_2"/>
    <property type="match status" value="1"/>
</dbReference>
<evidence type="ECO:0000256" key="4">
    <source>
        <dbReference type="ARBA" id="ARBA00023295"/>
    </source>
</evidence>
<keyword evidence="3 8" id="KW-0378">Hydrolase</keyword>
<reference evidence="8 9" key="1">
    <citation type="submission" date="2020-08" db="EMBL/GenBank/DDBJ databases">
        <title>Genomic Encyclopedia of Type Strains, Phase IV (KMG-V): Genome sequencing to study the core and pangenomes of soil and plant-associated prokaryotes.</title>
        <authorList>
            <person name="Whitman W."/>
        </authorList>
    </citation>
    <scope>NUCLEOTIDE SEQUENCE [LARGE SCALE GENOMIC DNA]</scope>
    <source>
        <strain evidence="8 9">SEMIA 492</strain>
    </source>
</reference>
<evidence type="ECO:0000256" key="3">
    <source>
        <dbReference type="ARBA" id="ARBA00022801"/>
    </source>
</evidence>
<dbReference type="InterPro" id="IPR008264">
    <property type="entry name" value="Beta_glucanase"/>
</dbReference>
<evidence type="ECO:0000313" key="8">
    <source>
        <dbReference type="EMBL" id="MBB4571502.1"/>
    </source>
</evidence>
<dbReference type="InterPro" id="IPR008263">
    <property type="entry name" value="GH16_AS"/>
</dbReference>
<dbReference type="PRINTS" id="PR00737">
    <property type="entry name" value="GLHYDRLASE16"/>
</dbReference>
<comment type="similarity">
    <text evidence="1">Belongs to the glycosyl hydrolase 16 family.</text>
</comment>
<evidence type="ECO:0000256" key="5">
    <source>
        <dbReference type="PIRSR" id="PIRSR608264-1"/>
    </source>
</evidence>
<dbReference type="Gene3D" id="2.60.120.200">
    <property type="match status" value="1"/>
</dbReference>
<name>A0A7W7ENE6_9HYPH</name>
<dbReference type="GO" id="GO:0004553">
    <property type="term" value="F:hydrolase activity, hydrolyzing O-glycosyl compounds"/>
    <property type="evidence" value="ECO:0007669"/>
    <property type="project" value="InterPro"/>
</dbReference>
<dbReference type="InterPro" id="IPR050546">
    <property type="entry name" value="Glycosyl_Hydrlase_16"/>
</dbReference>
<organism evidence="8 9">
    <name type="scientific">Rhizobium leucaenae</name>
    <dbReference type="NCBI Taxonomy" id="29450"/>
    <lineage>
        <taxon>Bacteria</taxon>
        <taxon>Pseudomonadati</taxon>
        <taxon>Pseudomonadota</taxon>
        <taxon>Alphaproteobacteria</taxon>
        <taxon>Hyphomicrobiales</taxon>
        <taxon>Rhizobiaceae</taxon>
        <taxon>Rhizobium/Agrobacterium group</taxon>
        <taxon>Rhizobium</taxon>
    </lineage>
</organism>
<evidence type="ECO:0000256" key="1">
    <source>
        <dbReference type="ARBA" id="ARBA00006865"/>
    </source>
</evidence>
<evidence type="ECO:0000259" key="7">
    <source>
        <dbReference type="PROSITE" id="PS51762"/>
    </source>
</evidence>
<evidence type="ECO:0000313" key="9">
    <source>
        <dbReference type="Proteomes" id="UP000543836"/>
    </source>
</evidence>
<feature type="signal peptide" evidence="6">
    <location>
        <begin position="1"/>
        <end position="21"/>
    </location>
</feature>
<evidence type="ECO:0000256" key="6">
    <source>
        <dbReference type="SAM" id="SignalP"/>
    </source>
</evidence>
<proteinExistence type="inferred from homology"/>
<dbReference type="SUPFAM" id="SSF49899">
    <property type="entry name" value="Concanavalin A-like lectins/glucanases"/>
    <property type="match status" value="1"/>
</dbReference>
<dbReference type="Proteomes" id="UP000543836">
    <property type="component" value="Unassembled WGS sequence"/>
</dbReference>
<dbReference type="EMBL" id="JACIIG010000026">
    <property type="protein sequence ID" value="MBB4571502.1"/>
    <property type="molecule type" value="Genomic_DNA"/>
</dbReference>
<dbReference type="CDD" id="cd02175">
    <property type="entry name" value="GH16_lichenase"/>
    <property type="match status" value="1"/>
</dbReference>
<feature type="active site" description="Nucleophile" evidence="5">
    <location>
        <position position="130"/>
    </location>
</feature>
<dbReference type="AlphaFoldDB" id="A0A7W7ENE6"/>
<feature type="domain" description="GH16" evidence="7">
    <location>
        <begin position="32"/>
        <end position="244"/>
    </location>
</feature>
<feature type="chain" id="PRO_5031318588" evidence="6">
    <location>
        <begin position="22"/>
        <end position="256"/>
    </location>
</feature>
<keyword evidence="9" id="KW-1185">Reference proteome</keyword>
<dbReference type="InterPro" id="IPR013320">
    <property type="entry name" value="ConA-like_dom_sf"/>
</dbReference>
<sequence length="256" mass="28602">MLINAMIAFGSIVLAATAASAQDPQSGVSFRDDFTNIDPAFWYVSDGWNNGNHQNCTWSRNEVRIEGDSLALTFTKGKSKDRDYLCGEIQTTRRYGYGTYEARLKAASGSGLNSAFFTYIGPPTQQIHDEIDFEILGKNTDAVQLNQFVKAKGGNEYLVDIGDPADQNFNTYALVWEPERLRYFLNGRLVHDVTDASKVPASPQKIFFSLWGTDTLSDWMGKFSYSRPVTFDIDWVAFTAAGDKCQFPQSLVCTLQ</sequence>
<keyword evidence="2 6" id="KW-0732">Signal</keyword>
<dbReference type="EC" id="3.2.1.-" evidence="8"/>
<comment type="caution">
    <text evidence="8">The sequence shown here is derived from an EMBL/GenBank/DDBJ whole genome shotgun (WGS) entry which is preliminary data.</text>
</comment>
<dbReference type="Pfam" id="PF00722">
    <property type="entry name" value="Glyco_hydro_16"/>
    <property type="match status" value="1"/>
</dbReference>
<dbReference type="PANTHER" id="PTHR10963:SF22">
    <property type="entry name" value="GLYCOSIDASE CRH2-RELATED"/>
    <property type="match status" value="1"/>
</dbReference>
<gene>
    <name evidence="8" type="ORF">GGE60_005664</name>
</gene>
<keyword evidence="4 8" id="KW-0326">Glycosidase</keyword>
<evidence type="ECO:0000256" key="2">
    <source>
        <dbReference type="ARBA" id="ARBA00022729"/>
    </source>
</evidence>
<protein>
    <submittedName>
        <fullName evidence="8">Endo-1,3-1,4-beta-glycanase ExoK</fullName>
        <ecNumber evidence="8">3.2.1.-</ecNumber>
    </submittedName>
</protein>